<reference evidence="2 3" key="1">
    <citation type="submission" date="2023-07" db="EMBL/GenBank/DDBJ databases">
        <title>Sequencing the genomes of 1000 actinobacteria strains.</title>
        <authorList>
            <person name="Klenk H.-P."/>
        </authorList>
    </citation>
    <scope>NUCLEOTIDE SEQUENCE [LARGE SCALE GENOMIC DNA]</scope>
    <source>
        <strain evidence="2 3">DSM 44711</strain>
    </source>
</reference>
<protein>
    <submittedName>
        <fullName evidence="2">Uncharacterized protein</fullName>
    </submittedName>
</protein>
<feature type="region of interest" description="Disordered" evidence="1">
    <location>
        <begin position="1"/>
        <end position="275"/>
    </location>
</feature>
<sequence>MRAGGVRVPTDGRSGPDAGPEVRPRPWAADRLTVPRIPPVASRATAMPPHRAEHIDLPASGVATPACSRGPTSPRPATPLALRSGRGVGAGTAAGHRNPGDPRCRPPGARRRPDHRDTHRLPRTLARAAALPPAAGRRPPAAGPTRYALPATDKDATHQPGHIGFSSPQAQPSRARAVNATEREPQRGEHAPQAGTRGRPACAAGRRARQAGVRGRPACAAGRRAPHVETGWLGRGAARRAARQRRDASPPGVPPAGTRPEPRAGPGGGWSTSGR</sequence>
<dbReference type="AlphaFoldDB" id="A0AAE3ZQ97"/>
<organism evidence="2 3">
    <name type="scientific">Catenuloplanes niger</name>
    <dbReference type="NCBI Taxonomy" id="587534"/>
    <lineage>
        <taxon>Bacteria</taxon>
        <taxon>Bacillati</taxon>
        <taxon>Actinomycetota</taxon>
        <taxon>Actinomycetes</taxon>
        <taxon>Micromonosporales</taxon>
        <taxon>Micromonosporaceae</taxon>
        <taxon>Catenuloplanes</taxon>
    </lineage>
</organism>
<proteinExistence type="predicted"/>
<feature type="compositionally biased region" description="Basic and acidic residues" evidence="1">
    <location>
        <begin position="181"/>
        <end position="190"/>
    </location>
</feature>
<feature type="compositionally biased region" description="Low complexity" evidence="1">
    <location>
        <begin position="123"/>
        <end position="146"/>
    </location>
</feature>
<feature type="compositionally biased region" description="Gly residues" evidence="1">
    <location>
        <begin position="265"/>
        <end position="275"/>
    </location>
</feature>
<comment type="caution">
    <text evidence="2">The sequence shown here is derived from an EMBL/GenBank/DDBJ whole genome shotgun (WGS) entry which is preliminary data.</text>
</comment>
<evidence type="ECO:0000256" key="1">
    <source>
        <dbReference type="SAM" id="MobiDB-lite"/>
    </source>
</evidence>
<dbReference type="Proteomes" id="UP001183629">
    <property type="component" value="Unassembled WGS sequence"/>
</dbReference>
<keyword evidence="3" id="KW-1185">Reference proteome</keyword>
<evidence type="ECO:0000313" key="2">
    <source>
        <dbReference type="EMBL" id="MDR7322820.1"/>
    </source>
</evidence>
<feature type="compositionally biased region" description="Low complexity" evidence="1">
    <location>
        <begin position="194"/>
        <end position="223"/>
    </location>
</feature>
<evidence type="ECO:0000313" key="3">
    <source>
        <dbReference type="Proteomes" id="UP001183629"/>
    </source>
</evidence>
<gene>
    <name evidence="2" type="ORF">J2S44_003070</name>
</gene>
<name>A0AAE3ZQ97_9ACTN</name>
<accession>A0AAE3ZQ97</accession>
<dbReference type="EMBL" id="JAVDYC010000001">
    <property type="protein sequence ID" value="MDR7322820.1"/>
    <property type="molecule type" value="Genomic_DNA"/>
</dbReference>